<keyword evidence="3" id="KW-0238">DNA-binding</keyword>
<dbReference type="InterPro" id="IPR036388">
    <property type="entry name" value="WH-like_DNA-bd_sf"/>
</dbReference>
<dbReference type="GO" id="GO:0003677">
    <property type="term" value="F:DNA binding"/>
    <property type="evidence" value="ECO:0007669"/>
    <property type="project" value="UniProtKB-KW"/>
</dbReference>
<proteinExistence type="predicted"/>
<sequence>MSQHTDDAGREPAREAAEPAEAAEPDIRVGPDDLFRRRVGYVVRRFNQAVRTLVEEGLRPLGLTTSQYAVLAMLQRYSGSTNAQLARVLSVTPQTMTRILSGLIDSGLVERYASAHHARVRPARLTAAGEELVARAHPVVDAAEDRLFAPLDPQARAQLLDHLWTCADAVPTDTVYENF</sequence>
<dbReference type="STRING" id="310781.SAMN05216259_101138"/>
<dbReference type="PANTHER" id="PTHR33164">
    <property type="entry name" value="TRANSCRIPTIONAL REGULATOR, MARR FAMILY"/>
    <property type="match status" value="1"/>
</dbReference>
<dbReference type="Gene3D" id="1.10.10.10">
    <property type="entry name" value="Winged helix-like DNA-binding domain superfamily/Winged helix DNA-binding domain"/>
    <property type="match status" value="1"/>
</dbReference>
<evidence type="ECO:0000259" key="2">
    <source>
        <dbReference type="PROSITE" id="PS50995"/>
    </source>
</evidence>
<accession>A0A1G9V5Y5</accession>
<evidence type="ECO:0000256" key="1">
    <source>
        <dbReference type="SAM" id="MobiDB-lite"/>
    </source>
</evidence>
<evidence type="ECO:0000313" key="3">
    <source>
        <dbReference type="EMBL" id="SDM67476.1"/>
    </source>
</evidence>
<dbReference type="Pfam" id="PF12802">
    <property type="entry name" value="MarR_2"/>
    <property type="match status" value="1"/>
</dbReference>
<dbReference type="InterPro" id="IPR036390">
    <property type="entry name" value="WH_DNA-bd_sf"/>
</dbReference>
<dbReference type="SUPFAM" id="SSF46785">
    <property type="entry name" value="Winged helix' DNA-binding domain"/>
    <property type="match status" value="1"/>
</dbReference>
<feature type="compositionally biased region" description="Basic and acidic residues" evidence="1">
    <location>
        <begin position="1"/>
        <end position="17"/>
    </location>
</feature>
<dbReference type="SMART" id="SM00347">
    <property type="entry name" value="HTH_MARR"/>
    <property type="match status" value="1"/>
</dbReference>
<gene>
    <name evidence="3" type="ORF">SAMN05216259_101138</name>
</gene>
<protein>
    <submittedName>
        <fullName evidence="3">DNA-binding transcriptional regulator, MarR family</fullName>
    </submittedName>
</protein>
<dbReference type="AlphaFoldDB" id="A0A1G9V5Y5"/>
<organism evidence="3 4">
    <name type="scientific">Actinacidiphila guanduensis</name>
    <dbReference type="NCBI Taxonomy" id="310781"/>
    <lineage>
        <taxon>Bacteria</taxon>
        <taxon>Bacillati</taxon>
        <taxon>Actinomycetota</taxon>
        <taxon>Actinomycetes</taxon>
        <taxon>Kitasatosporales</taxon>
        <taxon>Streptomycetaceae</taxon>
        <taxon>Actinacidiphila</taxon>
    </lineage>
</organism>
<evidence type="ECO:0000313" key="4">
    <source>
        <dbReference type="Proteomes" id="UP000199341"/>
    </source>
</evidence>
<feature type="domain" description="HTH marR-type" evidence="2">
    <location>
        <begin position="36"/>
        <end position="168"/>
    </location>
</feature>
<feature type="region of interest" description="Disordered" evidence="1">
    <location>
        <begin position="1"/>
        <end position="29"/>
    </location>
</feature>
<dbReference type="OrthoDB" id="3177763at2"/>
<dbReference type="GO" id="GO:0006950">
    <property type="term" value="P:response to stress"/>
    <property type="evidence" value="ECO:0007669"/>
    <property type="project" value="TreeGrafter"/>
</dbReference>
<reference evidence="3 4" key="1">
    <citation type="submission" date="2016-10" db="EMBL/GenBank/DDBJ databases">
        <authorList>
            <person name="de Groot N.N."/>
        </authorList>
    </citation>
    <scope>NUCLEOTIDE SEQUENCE [LARGE SCALE GENOMIC DNA]</scope>
    <source>
        <strain evidence="3 4">CGMCC 4.2022</strain>
    </source>
</reference>
<dbReference type="PANTHER" id="PTHR33164:SF43">
    <property type="entry name" value="HTH-TYPE TRANSCRIPTIONAL REPRESSOR YETL"/>
    <property type="match status" value="1"/>
</dbReference>
<keyword evidence="4" id="KW-1185">Reference proteome</keyword>
<dbReference type="PROSITE" id="PS50995">
    <property type="entry name" value="HTH_MARR_2"/>
    <property type="match status" value="1"/>
</dbReference>
<dbReference type="InterPro" id="IPR000835">
    <property type="entry name" value="HTH_MarR-typ"/>
</dbReference>
<dbReference type="GO" id="GO:0003700">
    <property type="term" value="F:DNA-binding transcription factor activity"/>
    <property type="evidence" value="ECO:0007669"/>
    <property type="project" value="InterPro"/>
</dbReference>
<dbReference type="EMBL" id="FNIE01000001">
    <property type="protein sequence ID" value="SDM67476.1"/>
    <property type="molecule type" value="Genomic_DNA"/>
</dbReference>
<dbReference type="Proteomes" id="UP000199341">
    <property type="component" value="Unassembled WGS sequence"/>
</dbReference>
<dbReference type="RefSeq" id="WP_093782242.1">
    <property type="nucleotide sequence ID" value="NZ_FNIE01000001.1"/>
</dbReference>
<dbReference type="InterPro" id="IPR039422">
    <property type="entry name" value="MarR/SlyA-like"/>
</dbReference>
<name>A0A1G9V5Y5_9ACTN</name>